<dbReference type="AlphaFoldDB" id="A0A2D6LPQ5"/>
<comment type="caution">
    <text evidence="1">The sequence shown here is derived from an EMBL/GenBank/DDBJ whole genome shotgun (WGS) entry which is preliminary data.</text>
</comment>
<dbReference type="Proteomes" id="UP000226712">
    <property type="component" value="Unassembled WGS sequence"/>
</dbReference>
<gene>
    <name evidence="1" type="ORF">CL944_01730</name>
</gene>
<protein>
    <submittedName>
        <fullName evidence="1">Uncharacterized protein</fullName>
    </submittedName>
</protein>
<reference evidence="2" key="1">
    <citation type="submission" date="2017-09" db="EMBL/GenBank/DDBJ databases">
        <title>The Reconstruction of 2,631 Draft Metagenome-Assembled Genomes from the Global Oceans.</title>
        <authorList>
            <person name="Tully B.J."/>
            <person name="Graham E.D."/>
            <person name="Heidelberg J.F."/>
        </authorList>
    </citation>
    <scope>NUCLEOTIDE SEQUENCE [LARGE SCALE GENOMIC DNA]</scope>
</reference>
<proteinExistence type="predicted"/>
<organism evidence="1 2">
    <name type="scientific">Candidatus Iainarchaeum sp</name>
    <dbReference type="NCBI Taxonomy" id="3101447"/>
    <lineage>
        <taxon>Archaea</taxon>
        <taxon>Candidatus Iainarchaeota</taxon>
        <taxon>Candidatus Iainarchaeia</taxon>
        <taxon>Candidatus Iainarchaeales</taxon>
        <taxon>Candidatus Iainarchaeaceae</taxon>
        <taxon>Candidatus Iainarchaeum</taxon>
    </lineage>
</organism>
<sequence length="146" mass="16680">MIRRKTNSGISVSQGGSARRRFKDEWVTGPPGKEELAYRHNVALSKIFSSGIRRIEGRKYSLPGDYGLFLREESLSSIAKLLGVNQKVAKVLKEEVEMHNEVRLVVLELFVKTKVPHRPPKRSKKRLGVHIRTKWDDFLDSVDKLG</sequence>
<accession>A0A2D6LPQ5</accession>
<evidence type="ECO:0000313" key="1">
    <source>
        <dbReference type="EMBL" id="MAG18173.1"/>
    </source>
</evidence>
<evidence type="ECO:0000313" key="2">
    <source>
        <dbReference type="Proteomes" id="UP000226712"/>
    </source>
</evidence>
<dbReference type="EMBL" id="NZBD01000010">
    <property type="protein sequence ID" value="MAG18173.1"/>
    <property type="molecule type" value="Genomic_DNA"/>
</dbReference>
<name>A0A2D6LPQ5_9ARCH</name>